<feature type="domain" description="CoA-binding" evidence="4">
    <location>
        <begin position="9"/>
        <end position="104"/>
    </location>
</feature>
<evidence type="ECO:0000259" key="4">
    <source>
        <dbReference type="SMART" id="SM00881"/>
    </source>
</evidence>
<sequence>MSLRRLDNIFNPQRIALIGVTINPNSVGGKVLGNLVGGGFRGVVYPVNPESEAVLGVPCYPNVQSLPKTPDLGVICSAAHQVPELVRQCGESGILGLIIMSAGFREAGEAGRKLEEKIRDEMRRFDGMRIIGPNCLGIIVPSRRLNISFATGMP</sequence>
<evidence type="ECO:0000256" key="3">
    <source>
        <dbReference type="ARBA" id="ARBA00022840"/>
    </source>
</evidence>
<dbReference type="GO" id="GO:0005524">
    <property type="term" value="F:ATP binding"/>
    <property type="evidence" value="ECO:0007669"/>
    <property type="project" value="UniProtKB-KW"/>
</dbReference>
<keyword evidence="3" id="KW-0067">ATP-binding</keyword>
<evidence type="ECO:0000313" key="6">
    <source>
        <dbReference type="Proteomes" id="UP000250918"/>
    </source>
</evidence>
<dbReference type="GO" id="GO:0016874">
    <property type="term" value="F:ligase activity"/>
    <property type="evidence" value="ECO:0007669"/>
    <property type="project" value="UniProtKB-KW"/>
</dbReference>
<name>A0A855X5W4_9BACT</name>
<dbReference type="AlphaFoldDB" id="A0A855X5W4"/>
<feature type="non-terminal residue" evidence="5">
    <location>
        <position position="154"/>
    </location>
</feature>
<keyword evidence="1" id="KW-0436">Ligase</keyword>
<dbReference type="InterPro" id="IPR003781">
    <property type="entry name" value="CoA-bd"/>
</dbReference>
<dbReference type="PANTHER" id="PTHR43334">
    <property type="entry name" value="ACETATE--COA LIGASE [ADP-FORMING]"/>
    <property type="match status" value="1"/>
</dbReference>
<evidence type="ECO:0000256" key="1">
    <source>
        <dbReference type="ARBA" id="ARBA00022598"/>
    </source>
</evidence>
<dbReference type="Pfam" id="PF13380">
    <property type="entry name" value="CoA_binding_2"/>
    <property type="match status" value="1"/>
</dbReference>
<evidence type="ECO:0000313" key="5">
    <source>
        <dbReference type="EMBL" id="PWB71135.1"/>
    </source>
</evidence>
<evidence type="ECO:0000256" key="2">
    <source>
        <dbReference type="ARBA" id="ARBA00022741"/>
    </source>
</evidence>
<dbReference type="Gene3D" id="3.40.50.720">
    <property type="entry name" value="NAD(P)-binding Rossmann-like Domain"/>
    <property type="match status" value="1"/>
</dbReference>
<proteinExistence type="predicted"/>
<dbReference type="EMBL" id="PQAP01000124">
    <property type="protein sequence ID" value="PWB71135.1"/>
    <property type="molecule type" value="Genomic_DNA"/>
</dbReference>
<protein>
    <submittedName>
        <fullName evidence="5">GNAT family N-acetyltransferase</fullName>
    </submittedName>
</protein>
<accession>A0A855X5W4</accession>
<gene>
    <name evidence="5" type="ORF">C3F09_08265</name>
</gene>
<dbReference type="GO" id="GO:0016740">
    <property type="term" value="F:transferase activity"/>
    <property type="evidence" value="ECO:0007669"/>
    <property type="project" value="UniProtKB-KW"/>
</dbReference>
<dbReference type="SUPFAM" id="SSF51735">
    <property type="entry name" value="NAD(P)-binding Rossmann-fold domains"/>
    <property type="match status" value="1"/>
</dbReference>
<comment type="caution">
    <text evidence="5">The sequence shown here is derived from an EMBL/GenBank/DDBJ whole genome shotgun (WGS) entry which is preliminary data.</text>
</comment>
<dbReference type="InterPro" id="IPR036291">
    <property type="entry name" value="NAD(P)-bd_dom_sf"/>
</dbReference>
<dbReference type="SMART" id="SM00881">
    <property type="entry name" value="CoA_binding"/>
    <property type="match status" value="1"/>
</dbReference>
<dbReference type="InterPro" id="IPR051538">
    <property type="entry name" value="Acyl-CoA_Synth/Transferase"/>
</dbReference>
<keyword evidence="5" id="KW-0808">Transferase</keyword>
<organism evidence="5 6">
    <name type="scientific">candidate division GN15 bacterium</name>
    <dbReference type="NCBI Taxonomy" id="2072418"/>
    <lineage>
        <taxon>Bacteria</taxon>
        <taxon>candidate division GN15</taxon>
    </lineage>
</organism>
<dbReference type="Proteomes" id="UP000250918">
    <property type="component" value="Unassembled WGS sequence"/>
</dbReference>
<dbReference type="PANTHER" id="PTHR43334:SF1">
    <property type="entry name" value="3-HYDROXYPROPIONATE--COA LIGASE [ADP-FORMING]"/>
    <property type="match status" value="1"/>
</dbReference>
<reference evidence="5 6" key="1">
    <citation type="journal article" date="2018" name="ISME J.">
        <title>A methanotrophic archaeon couples anaerobic oxidation of methane to Fe(III) reduction.</title>
        <authorList>
            <person name="Cai C."/>
            <person name="Leu A.O."/>
            <person name="Xie G.J."/>
            <person name="Guo J."/>
            <person name="Feng Y."/>
            <person name="Zhao J.X."/>
            <person name="Tyson G.W."/>
            <person name="Yuan Z."/>
            <person name="Hu S."/>
        </authorList>
    </citation>
    <scope>NUCLEOTIDE SEQUENCE [LARGE SCALE GENOMIC DNA]</scope>
    <source>
        <strain evidence="5">FeB_12</strain>
    </source>
</reference>
<keyword evidence="2" id="KW-0547">Nucleotide-binding</keyword>